<keyword evidence="3 11" id="KW-0732">Signal</keyword>
<evidence type="ECO:0000256" key="6">
    <source>
        <dbReference type="ARBA" id="ARBA00023145"/>
    </source>
</evidence>
<evidence type="ECO:0000256" key="11">
    <source>
        <dbReference type="SAM" id="SignalP"/>
    </source>
</evidence>
<keyword evidence="7" id="KW-1015">Disulfide bond</keyword>
<dbReference type="EC" id="3.4.21.4" evidence="9"/>
<dbReference type="GO" id="GO:0004252">
    <property type="term" value="F:serine-type endopeptidase activity"/>
    <property type="evidence" value="ECO:0007669"/>
    <property type="project" value="UniProtKB-EC"/>
</dbReference>
<reference evidence="13 14" key="1">
    <citation type="submission" date="2024-06" db="EMBL/GenBank/DDBJ databases">
        <authorList>
            <person name="Pan Q."/>
            <person name="Wen M."/>
            <person name="Jouanno E."/>
            <person name="Zahm M."/>
            <person name="Klopp C."/>
            <person name="Cabau C."/>
            <person name="Louis A."/>
            <person name="Berthelot C."/>
            <person name="Parey E."/>
            <person name="Roest Crollius H."/>
            <person name="Montfort J."/>
            <person name="Robinson-Rechavi M."/>
            <person name="Bouchez O."/>
            <person name="Lampietro C."/>
            <person name="Lopez Roques C."/>
            <person name="Donnadieu C."/>
            <person name="Postlethwait J."/>
            <person name="Bobe J."/>
            <person name="Verreycken H."/>
            <person name="Guiguen Y."/>
        </authorList>
    </citation>
    <scope>NUCLEOTIDE SEQUENCE [LARGE SCALE GENOMIC DNA]</scope>
    <source>
        <strain evidence="13">Up_M1</strain>
        <tissue evidence="13">Testis</tissue>
    </source>
</reference>
<name>A0ABD0XR63_UMBPY</name>
<feature type="domain" description="Peptidase S1" evidence="12">
    <location>
        <begin position="23"/>
        <end position="232"/>
    </location>
</feature>
<dbReference type="InterPro" id="IPR001254">
    <property type="entry name" value="Trypsin_dom"/>
</dbReference>
<dbReference type="PROSITE" id="PS00135">
    <property type="entry name" value="TRYPSIN_SER"/>
    <property type="match status" value="1"/>
</dbReference>
<keyword evidence="2 10" id="KW-0645">Protease</keyword>
<dbReference type="GO" id="GO:0005576">
    <property type="term" value="C:extracellular region"/>
    <property type="evidence" value="ECO:0007669"/>
    <property type="project" value="UniProtKB-SubCell"/>
</dbReference>
<dbReference type="EMBL" id="JAGEUA010000001">
    <property type="protein sequence ID" value="KAL1023042.1"/>
    <property type="molecule type" value="Genomic_DNA"/>
</dbReference>
<dbReference type="InterPro" id="IPR043504">
    <property type="entry name" value="Peptidase_S1_PA_chymotrypsin"/>
</dbReference>
<dbReference type="AlphaFoldDB" id="A0ABD0XR63"/>
<dbReference type="InterPro" id="IPR018114">
    <property type="entry name" value="TRYPSIN_HIS"/>
</dbReference>
<dbReference type="PROSITE" id="PS00134">
    <property type="entry name" value="TRYPSIN_HIS"/>
    <property type="match status" value="1"/>
</dbReference>
<evidence type="ECO:0000256" key="8">
    <source>
        <dbReference type="ARBA" id="ARBA00036320"/>
    </source>
</evidence>
<dbReference type="Pfam" id="PF00089">
    <property type="entry name" value="Trypsin"/>
    <property type="match status" value="1"/>
</dbReference>
<dbReference type="InterPro" id="IPR001314">
    <property type="entry name" value="Peptidase_S1A"/>
</dbReference>
<dbReference type="Proteomes" id="UP001557470">
    <property type="component" value="Unassembled WGS sequence"/>
</dbReference>
<comment type="caution">
    <text evidence="13">The sequence shown here is derived from an EMBL/GenBank/DDBJ whole genome shotgun (WGS) entry which is preliminary data.</text>
</comment>
<organism evidence="13 14">
    <name type="scientific">Umbra pygmaea</name>
    <name type="common">Eastern mudminnow</name>
    <dbReference type="NCBI Taxonomy" id="75934"/>
    <lineage>
        <taxon>Eukaryota</taxon>
        <taxon>Metazoa</taxon>
        <taxon>Chordata</taxon>
        <taxon>Craniata</taxon>
        <taxon>Vertebrata</taxon>
        <taxon>Euteleostomi</taxon>
        <taxon>Actinopterygii</taxon>
        <taxon>Neopterygii</taxon>
        <taxon>Teleostei</taxon>
        <taxon>Protacanthopterygii</taxon>
        <taxon>Esociformes</taxon>
        <taxon>Umbridae</taxon>
        <taxon>Umbra</taxon>
    </lineage>
</organism>
<proteinExistence type="predicted"/>
<feature type="chain" id="PRO_5044861577" description="trypsin" evidence="11">
    <location>
        <begin position="21"/>
        <end position="233"/>
    </location>
</feature>
<protein>
    <recommendedName>
        <fullName evidence="9">trypsin</fullName>
        <ecNumber evidence="9">3.4.21.4</ecNumber>
    </recommendedName>
</protein>
<dbReference type="InterPro" id="IPR009003">
    <property type="entry name" value="Peptidase_S1_PA"/>
</dbReference>
<sequence length="233" mass="25846">MVNTLNLGTLFLVLIRQVEPMYIYGGKEAIPHSRPYMVLLNMTSVNPNKTTYCDGFLVREDFVITAAHCTASFTKAMLGVHNVFKKDFQEIRVKKEFPHPKYTNCCLQNDIMLLKLEKNASFSNNVRSIDLPHTANEKVPKNCLVSGWGKISNITAGGSPVLREVNVTLKSQSCSKSHEVLSLGPNGPLLGDSGSPLVCNGLAYGVVSGGDWNNKFYMCLSDYLDWITETMMN</sequence>
<comment type="catalytic activity">
    <reaction evidence="8">
        <text>Preferential cleavage: Arg-|-Xaa, Lys-|-Xaa.</text>
        <dbReference type="EC" id="3.4.21.4"/>
    </reaction>
</comment>
<dbReference type="FunFam" id="2.40.10.10:FF:000005">
    <property type="entry name" value="Serine protease 37"/>
    <property type="match status" value="1"/>
</dbReference>
<evidence type="ECO:0000256" key="1">
    <source>
        <dbReference type="ARBA" id="ARBA00004239"/>
    </source>
</evidence>
<dbReference type="PANTHER" id="PTHR24271:SF81">
    <property type="entry name" value="GRANZYME B"/>
    <property type="match status" value="1"/>
</dbReference>
<dbReference type="PANTHER" id="PTHR24271">
    <property type="entry name" value="KALLIKREIN-RELATED"/>
    <property type="match status" value="1"/>
</dbReference>
<feature type="signal peptide" evidence="11">
    <location>
        <begin position="1"/>
        <end position="20"/>
    </location>
</feature>
<dbReference type="GO" id="GO:0006508">
    <property type="term" value="P:proteolysis"/>
    <property type="evidence" value="ECO:0007669"/>
    <property type="project" value="UniProtKB-KW"/>
</dbReference>
<evidence type="ECO:0000259" key="12">
    <source>
        <dbReference type="PROSITE" id="PS50240"/>
    </source>
</evidence>
<accession>A0ABD0XR63</accession>
<evidence type="ECO:0000256" key="7">
    <source>
        <dbReference type="ARBA" id="ARBA00023157"/>
    </source>
</evidence>
<evidence type="ECO:0000313" key="13">
    <source>
        <dbReference type="EMBL" id="KAL1023042.1"/>
    </source>
</evidence>
<evidence type="ECO:0000256" key="5">
    <source>
        <dbReference type="ARBA" id="ARBA00022825"/>
    </source>
</evidence>
<evidence type="ECO:0000256" key="9">
    <source>
        <dbReference type="ARBA" id="ARBA00038868"/>
    </source>
</evidence>
<evidence type="ECO:0000313" key="14">
    <source>
        <dbReference type="Proteomes" id="UP001557470"/>
    </source>
</evidence>
<dbReference type="PROSITE" id="PS50240">
    <property type="entry name" value="TRYPSIN_DOM"/>
    <property type="match status" value="1"/>
</dbReference>
<dbReference type="CDD" id="cd00190">
    <property type="entry name" value="Tryp_SPc"/>
    <property type="match status" value="1"/>
</dbReference>
<dbReference type="PRINTS" id="PR00722">
    <property type="entry name" value="CHYMOTRYPSIN"/>
</dbReference>
<evidence type="ECO:0000256" key="10">
    <source>
        <dbReference type="RuleBase" id="RU363034"/>
    </source>
</evidence>
<dbReference type="InterPro" id="IPR033116">
    <property type="entry name" value="TRYPSIN_SER"/>
</dbReference>
<evidence type="ECO:0000256" key="3">
    <source>
        <dbReference type="ARBA" id="ARBA00022729"/>
    </source>
</evidence>
<comment type="subcellular location">
    <subcellularLocation>
        <location evidence="1">Secreted</location>
        <location evidence="1">Extracellular space</location>
    </subcellularLocation>
</comment>
<gene>
    <name evidence="13" type="ORF">UPYG_G00035720</name>
</gene>
<keyword evidence="4 10" id="KW-0378">Hydrolase</keyword>
<evidence type="ECO:0000256" key="4">
    <source>
        <dbReference type="ARBA" id="ARBA00022801"/>
    </source>
</evidence>
<dbReference type="SMART" id="SM00020">
    <property type="entry name" value="Tryp_SPc"/>
    <property type="match status" value="1"/>
</dbReference>
<keyword evidence="14" id="KW-1185">Reference proteome</keyword>
<keyword evidence="6" id="KW-0865">Zymogen</keyword>
<dbReference type="Gene3D" id="2.40.10.10">
    <property type="entry name" value="Trypsin-like serine proteases"/>
    <property type="match status" value="2"/>
</dbReference>
<evidence type="ECO:0000256" key="2">
    <source>
        <dbReference type="ARBA" id="ARBA00022670"/>
    </source>
</evidence>
<keyword evidence="5 10" id="KW-0720">Serine protease</keyword>
<dbReference type="SUPFAM" id="SSF50494">
    <property type="entry name" value="Trypsin-like serine proteases"/>
    <property type="match status" value="1"/>
</dbReference>